<dbReference type="InterPro" id="IPR029039">
    <property type="entry name" value="Flavoprotein-like_sf"/>
</dbReference>
<name>A0A6P1MDR4_9FIRM</name>
<proteinExistence type="predicted"/>
<dbReference type="AlphaFoldDB" id="A0A6P1MDR4"/>
<dbReference type="PANTHER" id="PTHR43278">
    <property type="entry name" value="NAD(P)H-DEPENDENT FMN-CONTAINING OXIDOREDUCTASE YWQN-RELATED"/>
    <property type="match status" value="1"/>
</dbReference>
<dbReference type="RefSeq" id="WP_162361048.1">
    <property type="nucleotide sequence ID" value="NZ_CP047591.1"/>
</dbReference>
<evidence type="ECO:0000259" key="3">
    <source>
        <dbReference type="Pfam" id="PF03358"/>
    </source>
</evidence>
<dbReference type="KEGG" id="amic:Ami3637_01650"/>
<dbReference type="InterPro" id="IPR051796">
    <property type="entry name" value="ISF_SsuE-like"/>
</dbReference>
<dbReference type="Gene3D" id="3.40.50.360">
    <property type="match status" value="1"/>
</dbReference>
<dbReference type="Proteomes" id="UP000463883">
    <property type="component" value="Chromosome"/>
</dbReference>
<gene>
    <name evidence="4" type="ORF">Ami3637_01650</name>
</gene>
<organism evidence="4 5">
    <name type="scientific">Aminipila terrae</name>
    <dbReference type="NCBI Taxonomy" id="2697030"/>
    <lineage>
        <taxon>Bacteria</taxon>
        <taxon>Bacillati</taxon>
        <taxon>Bacillota</taxon>
        <taxon>Clostridia</taxon>
        <taxon>Peptostreptococcales</taxon>
        <taxon>Anaerovoracaceae</taxon>
        <taxon>Aminipila</taxon>
    </lineage>
</organism>
<accession>A0A6P1MDR4</accession>
<dbReference type="InterPro" id="IPR005025">
    <property type="entry name" value="FMN_Rdtase-like_dom"/>
</dbReference>
<dbReference type="Pfam" id="PF03358">
    <property type="entry name" value="FMN_red"/>
    <property type="match status" value="1"/>
</dbReference>
<evidence type="ECO:0000256" key="1">
    <source>
        <dbReference type="ARBA" id="ARBA00022630"/>
    </source>
</evidence>
<dbReference type="PANTHER" id="PTHR43278:SF4">
    <property type="entry name" value="NAD(P)H-DEPENDENT FMN-CONTAINING OXIDOREDUCTASE YWQN-RELATED"/>
    <property type="match status" value="1"/>
</dbReference>
<sequence length="357" mass="39840">MCTENYDLVLIKPYCREKNKTGRLKSILARSLEGYTFETINTVEEFEEYDLTNKRIIFAVSLGESGINLEWYGILKKIRKNKLCFDGSIGGIIVDGNSELYTKSFARELVLSANMAGCTFVGRPLVEGTKSLQNFNIVAKNLETDNMGAYMESGQELVKRVMTFNYTKTEAPRILMLHAGIKEISNSLILWNRVKSYLTNCEIQEISLRNGTVVDCIGCPYSQCLHFGEIGTCFYGGIISEQVYPAILQSDVLVLACPNYNDSVSANIAAFINRLTALFMTHKFYEKALFGIVVSGYSGSDIVAQQLISSLNMNKTFYLPGRFAMMETANNPGSVLEIQGIEERAADFARNILANKC</sequence>
<dbReference type="EMBL" id="CP047591">
    <property type="protein sequence ID" value="QHI71273.1"/>
    <property type="molecule type" value="Genomic_DNA"/>
</dbReference>
<keyword evidence="2" id="KW-0288">FMN</keyword>
<dbReference type="SUPFAM" id="SSF52218">
    <property type="entry name" value="Flavoproteins"/>
    <property type="match status" value="1"/>
</dbReference>
<evidence type="ECO:0000256" key="2">
    <source>
        <dbReference type="ARBA" id="ARBA00022643"/>
    </source>
</evidence>
<keyword evidence="1" id="KW-0285">Flavoprotein</keyword>
<dbReference type="GO" id="GO:0016491">
    <property type="term" value="F:oxidoreductase activity"/>
    <property type="evidence" value="ECO:0007669"/>
    <property type="project" value="InterPro"/>
</dbReference>
<keyword evidence="5" id="KW-1185">Reference proteome</keyword>
<evidence type="ECO:0000313" key="4">
    <source>
        <dbReference type="EMBL" id="QHI71273.1"/>
    </source>
</evidence>
<feature type="domain" description="NADPH-dependent FMN reductase-like" evidence="3">
    <location>
        <begin position="172"/>
        <end position="329"/>
    </location>
</feature>
<evidence type="ECO:0000313" key="5">
    <source>
        <dbReference type="Proteomes" id="UP000463883"/>
    </source>
</evidence>
<reference evidence="4 5" key="1">
    <citation type="submission" date="2020-01" db="EMBL/GenBank/DDBJ databases">
        <title>Genomic analysis of Aminipila sp. CBA3637.</title>
        <authorList>
            <person name="Kim Y.B."/>
            <person name="Roh S.W."/>
        </authorList>
    </citation>
    <scope>NUCLEOTIDE SEQUENCE [LARGE SCALE GENOMIC DNA]</scope>
    <source>
        <strain evidence="4 5">CBA3637</strain>
    </source>
</reference>
<protein>
    <submittedName>
        <fullName evidence="4">NADPH-dependent oxidoreductase</fullName>
    </submittedName>
</protein>